<dbReference type="PANTHER" id="PTHR43649:SF31">
    <property type="entry name" value="SN-GLYCEROL-3-PHOSPHATE-BINDING PERIPLASMIC PROTEIN UGPB"/>
    <property type="match status" value="1"/>
</dbReference>
<keyword evidence="7" id="KW-1185">Reference proteome</keyword>
<evidence type="ECO:0000256" key="2">
    <source>
        <dbReference type="ARBA" id="ARBA00008520"/>
    </source>
</evidence>
<dbReference type="EMBL" id="JARACI010000657">
    <property type="protein sequence ID" value="MDD9205790.1"/>
    <property type="molecule type" value="Genomic_DNA"/>
</dbReference>
<evidence type="ECO:0000256" key="4">
    <source>
        <dbReference type="ARBA" id="ARBA00022729"/>
    </source>
</evidence>
<feature type="chain" id="PRO_5047452270" evidence="5">
    <location>
        <begin position="32"/>
        <end position="335"/>
    </location>
</feature>
<feature type="non-terminal residue" evidence="6">
    <location>
        <position position="335"/>
    </location>
</feature>
<dbReference type="CDD" id="cd13585">
    <property type="entry name" value="PBP2_TMBP_like"/>
    <property type="match status" value="1"/>
</dbReference>
<name>A0ABT5TUR7_9MICO</name>
<evidence type="ECO:0000256" key="5">
    <source>
        <dbReference type="SAM" id="SignalP"/>
    </source>
</evidence>
<dbReference type="Gene3D" id="3.40.190.10">
    <property type="entry name" value="Periplasmic binding protein-like II"/>
    <property type="match status" value="1"/>
</dbReference>
<evidence type="ECO:0000256" key="1">
    <source>
        <dbReference type="ARBA" id="ARBA00004196"/>
    </source>
</evidence>
<dbReference type="PROSITE" id="PS51257">
    <property type="entry name" value="PROKAR_LIPOPROTEIN"/>
    <property type="match status" value="1"/>
</dbReference>
<comment type="caution">
    <text evidence="6">The sequence shown here is derived from an EMBL/GenBank/DDBJ whole genome shotgun (WGS) entry which is preliminary data.</text>
</comment>
<dbReference type="InterPro" id="IPR006311">
    <property type="entry name" value="TAT_signal"/>
</dbReference>
<dbReference type="InterPro" id="IPR006059">
    <property type="entry name" value="SBP"/>
</dbReference>
<comment type="subcellular location">
    <subcellularLocation>
        <location evidence="1">Cell envelope</location>
    </subcellularLocation>
</comment>
<dbReference type="InterPro" id="IPR050490">
    <property type="entry name" value="Bact_solute-bd_prot1"/>
</dbReference>
<evidence type="ECO:0000313" key="6">
    <source>
        <dbReference type="EMBL" id="MDD9205790.1"/>
    </source>
</evidence>
<evidence type="ECO:0000313" key="7">
    <source>
        <dbReference type="Proteomes" id="UP001165561"/>
    </source>
</evidence>
<evidence type="ECO:0000256" key="3">
    <source>
        <dbReference type="ARBA" id="ARBA00022448"/>
    </source>
</evidence>
<comment type="similarity">
    <text evidence="2">Belongs to the bacterial solute-binding protein 1 family.</text>
</comment>
<feature type="signal peptide" evidence="5">
    <location>
        <begin position="1"/>
        <end position="31"/>
    </location>
</feature>
<dbReference type="Proteomes" id="UP001165561">
    <property type="component" value="Unassembled WGS sequence"/>
</dbReference>
<dbReference type="PANTHER" id="PTHR43649">
    <property type="entry name" value="ARABINOSE-BINDING PROTEIN-RELATED"/>
    <property type="match status" value="1"/>
</dbReference>
<reference evidence="6" key="1">
    <citation type="submission" date="2023-02" db="EMBL/GenBank/DDBJ databases">
        <title>Georgenia sp.10Sc9-8, isolated from a soil sample collected from the Taklamakan desert.</title>
        <authorList>
            <person name="Liu S."/>
        </authorList>
    </citation>
    <scope>NUCLEOTIDE SEQUENCE</scope>
    <source>
        <strain evidence="6">10Sc9-8</strain>
    </source>
</reference>
<keyword evidence="4 5" id="KW-0732">Signal</keyword>
<proteinExistence type="inferred from homology"/>
<dbReference type="Pfam" id="PF01547">
    <property type="entry name" value="SBP_bac_1"/>
    <property type="match status" value="1"/>
</dbReference>
<sequence>MPSSRRRTLTSVAVSAVAAVVLTACSPGSPAADEGSGTGEQEDSDATTVTFRLWDEVAAPAYEESFDAFMAQNPDILVEVEVVPWGDYWERLPLDISSGEMADIFWTNTSNFGRYADNGDLIDVSAALGEDHDEWEASVADLYRRDGSLWGVPQLWDSIALYYNAELVEEAGVDPTELRWAPDAGADDTLLAAARALTTDTEGDHPGEEGFDPDSVETYGFNAQADLQAIYIDFLAQNGARYQDGDQYAFASPEGAEAFQYLVDLINTHHVAPSAADTNTNGDLTRDLFLQQRLALFQSGPYNLRTIYDNADFEWGLAPMVAGPEGRVGVVHGVA</sequence>
<organism evidence="6 7">
    <name type="scientific">Georgenia halotolerans</name>
    <dbReference type="NCBI Taxonomy" id="3028317"/>
    <lineage>
        <taxon>Bacteria</taxon>
        <taxon>Bacillati</taxon>
        <taxon>Actinomycetota</taxon>
        <taxon>Actinomycetes</taxon>
        <taxon>Micrococcales</taxon>
        <taxon>Bogoriellaceae</taxon>
        <taxon>Georgenia</taxon>
    </lineage>
</organism>
<accession>A0ABT5TUR7</accession>
<protein>
    <submittedName>
        <fullName evidence="6">Sugar ABC transporter substrate-binding protein</fullName>
    </submittedName>
</protein>
<keyword evidence="3" id="KW-0813">Transport</keyword>
<dbReference type="PROSITE" id="PS51318">
    <property type="entry name" value="TAT"/>
    <property type="match status" value="1"/>
</dbReference>
<gene>
    <name evidence="6" type="ORF">PU560_04825</name>
</gene>
<dbReference type="SUPFAM" id="SSF53850">
    <property type="entry name" value="Periplasmic binding protein-like II"/>
    <property type="match status" value="1"/>
</dbReference>